<reference evidence="3 4" key="1">
    <citation type="submission" date="2019-10" db="EMBL/GenBank/DDBJ databases">
        <title>Genomic analysis of Raineyella sp. CBA3103.</title>
        <authorList>
            <person name="Roh S.W."/>
        </authorList>
    </citation>
    <scope>NUCLEOTIDE SEQUENCE [LARGE SCALE GENOMIC DNA]</scope>
    <source>
        <strain evidence="3 4">CBA3103</strain>
    </source>
</reference>
<sequence>MTAPALVLLAHGHSDPQIAEITHAMRNELMARCPELVVRAAYLGGSGPSPVQVASKLARMGTEEAVFVPLEVGCAYRASVVARDAIDRIAAAVPDLRVQLSRPIGPEPVLLTMLDRTLRQALSDHHVTELDGLVLSTAGTEDIRSRALLARRTRQWGMHHKLACVTAYVDETGPSVEEAIQSLWNQGRRHVAVGSWFLSTSDLWAHQAESALAAGAVAVSRPMTAGPEVAELAMHRYVVGAMDLIDFGSLLPVDEDADGLDEVAQLHAIGA</sequence>
<dbReference type="GO" id="GO:0016829">
    <property type="term" value="F:lyase activity"/>
    <property type="evidence" value="ECO:0007669"/>
    <property type="project" value="UniProtKB-KW"/>
</dbReference>
<name>A0A5Q2FK79_9ACTN</name>
<evidence type="ECO:0000256" key="1">
    <source>
        <dbReference type="ARBA" id="ARBA00022723"/>
    </source>
</evidence>
<dbReference type="AlphaFoldDB" id="A0A5Q2FK79"/>
<dbReference type="PANTHER" id="PTHR33542:SF5">
    <property type="entry name" value="FERROCHELATASE CHE1"/>
    <property type="match status" value="1"/>
</dbReference>
<accession>A0A5Q2FK79</accession>
<evidence type="ECO:0008006" key="5">
    <source>
        <dbReference type="Google" id="ProtNLM"/>
    </source>
</evidence>
<keyword evidence="2" id="KW-0456">Lyase</keyword>
<dbReference type="SUPFAM" id="SSF53800">
    <property type="entry name" value="Chelatase"/>
    <property type="match status" value="1"/>
</dbReference>
<evidence type="ECO:0000256" key="2">
    <source>
        <dbReference type="ARBA" id="ARBA00023239"/>
    </source>
</evidence>
<dbReference type="KEGG" id="rain:Rai3103_15160"/>
<dbReference type="PANTHER" id="PTHR33542">
    <property type="entry name" value="SIROHYDROCHLORIN FERROCHELATASE, CHLOROPLASTIC"/>
    <property type="match status" value="1"/>
</dbReference>
<proteinExistence type="predicted"/>
<dbReference type="InterPro" id="IPR002762">
    <property type="entry name" value="CbiX-like"/>
</dbReference>
<keyword evidence="4" id="KW-1185">Reference proteome</keyword>
<keyword evidence="1" id="KW-0479">Metal-binding</keyword>
<dbReference type="Proteomes" id="UP000386847">
    <property type="component" value="Chromosome"/>
</dbReference>
<dbReference type="InterPro" id="IPR050963">
    <property type="entry name" value="Sirohydro_Cobaltochel/CbiX"/>
</dbReference>
<protein>
    <recommendedName>
        <fullName evidence="5">Sirohydrochlorin ferrochelatase</fullName>
    </recommendedName>
</protein>
<dbReference type="Pfam" id="PF01903">
    <property type="entry name" value="CbiX"/>
    <property type="match status" value="1"/>
</dbReference>
<dbReference type="EMBL" id="CP045725">
    <property type="protein sequence ID" value="QGF24746.1"/>
    <property type="molecule type" value="Genomic_DNA"/>
</dbReference>
<dbReference type="Gene3D" id="3.40.50.1400">
    <property type="match status" value="2"/>
</dbReference>
<organism evidence="3 4">
    <name type="scientific">Raineyella fluvialis</name>
    <dbReference type="NCBI Taxonomy" id="2662261"/>
    <lineage>
        <taxon>Bacteria</taxon>
        <taxon>Bacillati</taxon>
        <taxon>Actinomycetota</taxon>
        <taxon>Actinomycetes</taxon>
        <taxon>Propionibacteriales</taxon>
        <taxon>Propionibacteriaceae</taxon>
        <taxon>Raineyella</taxon>
    </lineage>
</organism>
<dbReference type="GO" id="GO:0046872">
    <property type="term" value="F:metal ion binding"/>
    <property type="evidence" value="ECO:0007669"/>
    <property type="project" value="UniProtKB-KW"/>
</dbReference>
<evidence type="ECO:0000313" key="3">
    <source>
        <dbReference type="EMBL" id="QGF24746.1"/>
    </source>
</evidence>
<dbReference type="CDD" id="cd03416">
    <property type="entry name" value="CbiX_SirB_N"/>
    <property type="match status" value="1"/>
</dbReference>
<dbReference type="RefSeq" id="WP_153573275.1">
    <property type="nucleotide sequence ID" value="NZ_CP045725.1"/>
</dbReference>
<gene>
    <name evidence="3" type="ORF">Rai3103_15160</name>
</gene>
<evidence type="ECO:0000313" key="4">
    <source>
        <dbReference type="Proteomes" id="UP000386847"/>
    </source>
</evidence>